<reference evidence="2" key="1">
    <citation type="submission" date="2024-01" db="EMBL/GenBank/DDBJ databases">
        <title>Genomic and biogeographic characterisation of Mantoniella tinhauana virus 1, the first discovered Mantoniella-infecting prasinovirus.</title>
        <authorList>
            <person name="Rey Redondo E."/>
            <person name="Yung C.C.M."/>
        </authorList>
    </citation>
    <scope>NUCLEOTIDE SEQUENCE</scope>
    <source>
        <strain evidence="2">Lau Fau Shan</strain>
    </source>
</reference>
<protein>
    <recommendedName>
        <fullName evidence="1">DUF5880 domain-containing protein</fullName>
    </recommendedName>
</protein>
<dbReference type="EMBL" id="PP130629">
    <property type="protein sequence ID" value="XAO13553.1"/>
    <property type="molecule type" value="Genomic_DNA"/>
</dbReference>
<dbReference type="Pfam" id="PF19208">
    <property type="entry name" value="DUF5880"/>
    <property type="match status" value="1"/>
</dbReference>
<accession>A0AB38ZMG6</accession>
<evidence type="ECO:0000313" key="2">
    <source>
        <dbReference type="EMBL" id="XAO13553.1"/>
    </source>
</evidence>
<name>A0AB38ZMG6_9VIRU</name>
<feature type="domain" description="DUF5880" evidence="1">
    <location>
        <begin position="5"/>
        <end position="97"/>
    </location>
</feature>
<dbReference type="InterPro" id="IPR043653">
    <property type="entry name" value="DUF5880"/>
</dbReference>
<proteinExistence type="predicted"/>
<sequence>MNKAVLIHEESGKLEEIDLDIDPVKNEIYKLLGGCQTFIGQWPEIDVVIMKAIDGRVKNENTLPPPFDEEEIKGKILLVRMDEYSLPQDFTLSEFIRYKSTPG</sequence>
<organism evidence="2">
    <name type="scientific">Mantoniella tinhauana virus 1</name>
    <dbReference type="NCBI Taxonomy" id="3111543"/>
    <lineage>
        <taxon>Viruses</taxon>
    </lineage>
</organism>
<evidence type="ECO:0000259" key="1">
    <source>
        <dbReference type="Pfam" id="PF19208"/>
    </source>
</evidence>